<gene>
    <name evidence="1" type="ORF">QM481_01600</name>
</gene>
<keyword evidence="2" id="KW-1185">Reference proteome</keyword>
<accession>A0ABT6YWX4</accession>
<name>A0ABT6YWX4_9BACT</name>
<organism evidence="1 2">
    <name type="scientific">Flectobacillus rivi</name>
    <dbReference type="NCBI Taxonomy" id="2984209"/>
    <lineage>
        <taxon>Bacteria</taxon>
        <taxon>Pseudomonadati</taxon>
        <taxon>Bacteroidota</taxon>
        <taxon>Cytophagia</taxon>
        <taxon>Cytophagales</taxon>
        <taxon>Flectobacillaceae</taxon>
        <taxon>Flectobacillus</taxon>
    </lineage>
</organism>
<dbReference type="RefSeq" id="WP_283380398.1">
    <property type="nucleotide sequence ID" value="NZ_JASHIE010000001.1"/>
</dbReference>
<evidence type="ECO:0000313" key="2">
    <source>
        <dbReference type="Proteomes" id="UP001225761"/>
    </source>
</evidence>
<sequence length="144" mass="16546">MKKIDINNPIILKNKIALSTNIFEGSTIYEYGVEVKFKCPICQTNNNVIIDDNTGNLLEDLYIRKKLITKKEILKNNIAKESPHIYRHLGELMIFQNLSALYLFSKCNNCEAKFMTSFSFGESQPSRNVCYISGVWLIDEINTV</sequence>
<protein>
    <submittedName>
        <fullName evidence="1">Uncharacterized protein</fullName>
    </submittedName>
</protein>
<reference evidence="1 2" key="1">
    <citation type="submission" date="2023-05" db="EMBL/GenBank/DDBJ databases">
        <title>Novel species of genus Flectobacillus isolated from stream in China.</title>
        <authorList>
            <person name="Lu H."/>
        </authorList>
    </citation>
    <scope>NUCLEOTIDE SEQUENCE [LARGE SCALE GENOMIC DNA]</scope>
    <source>
        <strain evidence="1 2">LFS242W</strain>
    </source>
</reference>
<comment type="caution">
    <text evidence="1">The sequence shown here is derived from an EMBL/GenBank/DDBJ whole genome shotgun (WGS) entry which is preliminary data.</text>
</comment>
<proteinExistence type="predicted"/>
<evidence type="ECO:0000313" key="1">
    <source>
        <dbReference type="EMBL" id="MDI9873202.1"/>
    </source>
</evidence>
<dbReference type="EMBL" id="JASHIE010000001">
    <property type="protein sequence ID" value="MDI9873202.1"/>
    <property type="molecule type" value="Genomic_DNA"/>
</dbReference>
<dbReference type="Proteomes" id="UP001225761">
    <property type="component" value="Unassembled WGS sequence"/>
</dbReference>